<keyword evidence="3" id="KW-1185">Reference proteome</keyword>
<evidence type="ECO:0000256" key="1">
    <source>
        <dbReference type="PROSITE-ProRule" id="PRU00420"/>
    </source>
</evidence>
<dbReference type="PANTHER" id="PTHR40398">
    <property type="entry name" value="PTS SYSTEM GLUCITOL/SORBITOL-SPECIFIC EIIA COMPONENT"/>
    <property type="match status" value="1"/>
</dbReference>
<dbReference type="GO" id="GO:0016301">
    <property type="term" value="F:kinase activity"/>
    <property type="evidence" value="ECO:0007669"/>
    <property type="project" value="TreeGrafter"/>
</dbReference>
<dbReference type="SUPFAM" id="SSF141530">
    <property type="entry name" value="PTSIIA/GutA-like"/>
    <property type="match status" value="1"/>
</dbReference>
<dbReference type="GO" id="GO:0009401">
    <property type="term" value="P:phosphoenolpyruvate-dependent sugar phosphotransferase system"/>
    <property type="evidence" value="ECO:0007669"/>
    <property type="project" value="InterPro"/>
</dbReference>
<evidence type="ECO:0000313" key="3">
    <source>
        <dbReference type="Proteomes" id="UP000276568"/>
    </source>
</evidence>
<organism evidence="2 3">
    <name type="scientific">Absicoccus porci</name>
    <dbReference type="NCBI Taxonomy" id="2486576"/>
    <lineage>
        <taxon>Bacteria</taxon>
        <taxon>Bacillati</taxon>
        <taxon>Bacillota</taxon>
        <taxon>Erysipelotrichia</taxon>
        <taxon>Erysipelotrichales</taxon>
        <taxon>Erysipelotrichaceae</taxon>
        <taxon>Absicoccus</taxon>
    </lineage>
</organism>
<dbReference type="AlphaFoldDB" id="A0A3N0HX05"/>
<evidence type="ECO:0000313" key="2">
    <source>
        <dbReference type="EMBL" id="RNM29299.1"/>
    </source>
</evidence>
<dbReference type="RefSeq" id="WP_128520984.1">
    <property type="nucleotide sequence ID" value="NZ_JALFCT010000074.1"/>
</dbReference>
<dbReference type="Proteomes" id="UP000276568">
    <property type="component" value="Unassembled WGS sequence"/>
</dbReference>
<dbReference type="InterPro" id="IPR004716">
    <property type="entry name" value="PTS_IIA_glucitol/sorbitol-sp"/>
</dbReference>
<dbReference type="Gene3D" id="2.40.33.40">
    <property type="entry name" value="Phosphotransferase system, glucitol/sorbitol-specific IIA component"/>
    <property type="match status" value="1"/>
</dbReference>
<sequence length="121" mass="13362">MKFQVKITGWGNDALEFLNPVCNFIIMFNEDAPPELADISILHTKCELKEDPAPGDTMTICGKKYKVTAVGWEAINTLRDLGHCTVAFNGKTEVDRPGMMELEGPEFTAEDLKVGGEITIE</sequence>
<reference evidence="2 3" key="1">
    <citation type="submission" date="2018-11" db="EMBL/GenBank/DDBJ databases">
        <title>Clostridium sp. nov., a member of the family Erysipelotrichaceae isolated from pig faeces.</title>
        <authorList>
            <person name="Chang Y.-H."/>
        </authorList>
    </citation>
    <scope>NUCLEOTIDE SEQUENCE [LARGE SCALE GENOMIC DNA]</scope>
    <source>
        <strain evidence="2 3">YH-panp20</strain>
    </source>
</reference>
<proteinExistence type="predicted"/>
<dbReference type="PROSITE" id="PS51097">
    <property type="entry name" value="PTS_EIIA_TYPE_5"/>
    <property type="match status" value="1"/>
</dbReference>
<dbReference type="EMBL" id="RJQC01000004">
    <property type="protein sequence ID" value="RNM29299.1"/>
    <property type="molecule type" value="Genomic_DNA"/>
</dbReference>
<name>A0A3N0HX05_9FIRM</name>
<dbReference type="GO" id="GO:0008982">
    <property type="term" value="F:protein-N(PI)-phosphohistidine-sugar phosphotransferase activity"/>
    <property type="evidence" value="ECO:0007669"/>
    <property type="project" value="InterPro"/>
</dbReference>
<dbReference type="PANTHER" id="PTHR40398:SF1">
    <property type="entry name" value="PTS SYSTEM GLUCITOL_SORBITOL-SPECIFIC EIIA COMPONENT"/>
    <property type="match status" value="1"/>
</dbReference>
<dbReference type="Pfam" id="PF03829">
    <property type="entry name" value="PTSIIA_gutA"/>
    <property type="match status" value="1"/>
</dbReference>
<accession>A0A3N0HX05</accession>
<dbReference type="OrthoDB" id="5113885at2"/>
<feature type="modified residue" description="Phosphohistidine; by HPr" evidence="1">
    <location>
        <position position="43"/>
    </location>
</feature>
<protein>
    <submittedName>
        <fullName evidence="2">PTS sorbitol transporter subunit IIA</fullName>
    </submittedName>
</protein>
<comment type="caution">
    <text evidence="2">The sequence shown here is derived from an EMBL/GenBank/DDBJ whole genome shotgun (WGS) entry which is preliminary data.</text>
</comment>
<dbReference type="GO" id="GO:0005737">
    <property type="term" value="C:cytoplasm"/>
    <property type="evidence" value="ECO:0007669"/>
    <property type="project" value="InterPro"/>
</dbReference>
<gene>
    <name evidence="2" type="ORF">EDX97_09855</name>
</gene>
<dbReference type="InterPro" id="IPR036665">
    <property type="entry name" value="PTS_IIA_glucitol/sorbitol_sf"/>
</dbReference>